<evidence type="ECO:0000256" key="2">
    <source>
        <dbReference type="SAM" id="Phobius"/>
    </source>
</evidence>
<feature type="transmembrane region" description="Helical" evidence="2">
    <location>
        <begin position="373"/>
        <end position="398"/>
    </location>
</feature>
<name>A0A3G6J845_9CORY</name>
<dbReference type="KEGG" id="ccho:CCHOA_09460"/>
<proteinExistence type="predicted"/>
<feature type="compositionally biased region" description="Basic residues" evidence="1">
    <location>
        <begin position="361"/>
        <end position="370"/>
    </location>
</feature>
<reference evidence="3 4" key="1">
    <citation type="submission" date="2018-11" db="EMBL/GenBank/DDBJ databases">
        <authorList>
            <person name="Kleinhagauer T."/>
            <person name="Glaeser S.P."/>
            <person name="Spergser J."/>
            <person name="Ruckert C."/>
            <person name="Kaempfer P."/>
            <person name="Busse H.-J."/>
        </authorList>
    </citation>
    <scope>NUCLEOTIDE SEQUENCE [LARGE SCALE GENOMIC DNA]</scope>
    <source>
        <strain evidence="3 4">200CH</strain>
    </source>
</reference>
<gene>
    <name evidence="3" type="ORF">CCHOA_09460</name>
</gene>
<keyword evidence="4" id="KW-1185">Reference proteome</keyword>
<evidence type="ECO:0000313" key="3">
    <source>
        <dbReference type="EMBL" id="AZA14275.1"/>
    </source>
</evidence>
<feature type="compositionally biased region" description="Polar residues" evidence="1">
    <location>
        <begin position="405"/>
        <end position="433"/>
    </location>
</feature>
<feature type="region of interest" description="Disordered" evidence="1">
    <location>
        <begin position="401"/>
        <end position="456"/>
    </location>
</feature>
<sequence length="598" mass="63719">MAGSNNNTVLPTKNAAIQPSSQSATVIQLPNDQHHQRRVSVEITADRTVFRGRETLVRQDISALGICQGWAIPAAVEQLKEIVFDPCADDPVELAGDASACTAFAEALEEAGIAARYCSPGSPTADDAVVHLLHTDQRTGVAIEPNSVTDPATDRETDDATTSSYPRYLQESEVVGEKAPMNALLSTEIGDDRITTESFTEHNQRADQENGNAASGGLPDVTPLDDQSLDAIGDDSPIALLGEVGNQSANCDDNPQLPTAHQMLANETLLTSAVAAPTMTSPNPGDSAATITQFSAQQETPLLAPAPLHDEQAGLTEQFLHTQTPSRRRHRPQRLTPLRPAQHTNQSERHSRRAGGQSKASGRRRLRQHPNRISTPVLVFAGIAVVCSAAMLGIMLGVPSHSESDTTPQRSNTPQTSTSKRPTQPAVTTERTAPTQPTPSLPMLSPPSDPQGAPERHIRDAQVEFEIPDGFHADPQPDGSYVLRNEAADVRMIIAADPVVDGDQDPQIAITRALLADPMVELGATATLLRPQDKPVISYTERPGDGSAVIWATWVEGATRLSVGCHARQSLAPSQLELCRRVAAAVRPAPGAPPPPAE</sequence>
<feature type="region of interest" description="Disordered" evidence="1">
    <location>
        <begin position="1"/>
        <end position="21"/>
    </location>
</feature>
<evidence type="ECO:0000256" key="1">
    <source>
        <dbReference type="SAM" id="MobiDB-lite"/>
    </source>
</evidence>
<dbReference type="AlphaFoldDB" id="A0A3G6J845"/>
<feature type="region of interest" description="Disordered" evidence="1">
    <location>
        <begin position="201"/>
        <end position="233"/>
    </location>
</feature>
<feature type="compositionally biased region" description="Pro residues" evidence="1">
    <location>
        <begin position="436"/>
        <end position="449"/>
    </location>
</feature>
<protein>
    <recommendedName>
        <fullName evidence="5">Type VII secretion-associated protein</fullName>
    </recommendedName>
</protein>
<keyword evidence="2" id="KW-1133">Transmembrane helix</keyword>
<dbReference type="NCBIfam" id="TIGR03931">
    <property type="entry name" value="T7SS_Rv3446c"/>
    <property type="match status" value="1"/>
</dbReference>
<organism evidence="3 4">
    <name type="scientific">Corynebacterium choanae</name>
    <dbReference type="NCBI Taxonomy" id="1862358"/>
    <lineage>
        <taxon>Bacteria</taxon>
        <taxon>Bacillati</taxon>
        <taxon>Actinomycetota</taxon>
        <taxon>Actinomycetes</taxon>
        <taxon>Mycobacteriales</taxon>
        <taxon>Corynebacteriaceae</taxon>
        <taxon>Corynebacterium</taxon>
    </lineage>
</organism>
<dbReference type="InterPro" id="IPR023840">
    <property type="entry name" value="T7SS_Rv3446c"/>
</dbReference>
<dbReference type="Proteomes" id="UP000269019">
    <property type="component" value="Chromosome"/>
</dbReference>
<keyword evidence="2" id="KW-0472">Membrane</keyword>
<dbReference type="EMBL" id="CP033896">
    <property type="protein sequence ID" value="AZA14275.1"/>
    <property type="molecule type" value="Genomic_DNA"/>
</dbReference>
<evidence type="ECO:0000313" key="4">
    <source>
        <dbReference type="Proteomes" id="UP000269019"/>
    </source>
</evidence>
<evidence type="ECO:0008006" key="5">
    <source>
        <dbReference type="Google" id="ProtNLM"/>
    </source>
</evidence>
<keyword evidence="2" id="KW-0812">Transmembrane</keyword>
<feature type="region of interest" description="Disordered" evidence="1">
    <location>
        <begin position="140"/>
        <end position="167"/>
    </location>
</feature>
<accession>A0A3G6J845</accession>
<feature type="region of interest" description="Disordered" evidence="1">
    <location>
        <begin position="319"/>
        <end position="370"/>
    </location>
</feature>